<accession>A0A5B9P8W4</accession>
<keyword evidence="3" id="KW-1185">Reference proteome</keyword>
<feature type="compositionally biased region" description="Basic and acidic residues" evidence="1">
    <location>
        <begin position="77"/>
        <end position="103"/>
    </location>
</feature>
<sequence length="103" mass="11681">MEMSLVAEREPYSAAQPDSAAFKSLATPADHVLLSHSQWLEGKRVLKSSGDFPRWLKHMPLQNSPRRDQHIGGQDSADERDCDDDHLKRKVDSRDRVVVQKSS</sequence>
<dbReference type="STRING" id="980251.GCA_001642875_02022"/>
<organism evidence="2 3">
    <name type="scientific">Mariniblastus fucicola</name>
    <dbReference type="NCBI Taxonomy" id="980251"/>
    <lineage>
        <taxon>Bacteria</taxon>
        <taxon>Pseudomonadati</taxon>
        <taxon>Planctomycetota</taxon>
        <taxon>Planctomycetia</taxon>
        <taxon>Pirellulales</taxon>
        <taxon>Pirellulaceae</taxon>
        <taxon>Mariniblastus</taxon>
    </lineage>
</organism>
<dbReference type="EMBL" id="CP042912">
    <property type="protein sequence ID" value="QEG21066.1"/>
    <property type="molecule type" value="Genomic_DNA"/>
</dbReference>
<dbReference type="KEGG" id="mff:MFFC18_09180"/>
<dbReference type="Proteomes" id="UP000322214">
    <property type="component" value="Chromosome"/>
</dbReference>
<evidence type="ECO:0000313" key="2">
    <source>
        <dbReference type="EMBL" id="QEG21066.1"/>
    </source>
</evidence>
<name>A0A5B9P8W4_9BACT</name>
<protein>
    <submittedName>
        <fullName evidence="2">Uncharacterized protein</fullName>
    </submittedName>
</protein>
<evidence type="ECO:0000256" key="1">
    <source>
        <dbReference type="SAM" id="MobiDB-lite"/>
    </source>
</evidence>
<feature type="region of interest" description="Disordered" evidence="1">
    <location>
        <begin position="56"/>
        <end position="103"/>
    </location>
</feature>
<evidence type="ECO:0000313" key="3">
    <source>
        <dbReference type="Proteomes" id="UP000322214"/>
    </source>
</evidence>
<dbReference type="AlphaFoldDB" id="A0A5B9P8W4"/>
<gene>
    <name evidence="2" type="ORF">MFFC18_09180</name>
</gene>
<reference evidence="2 3" key="1">
    <citation type="submission" date="2019-08" db="EMBL/GenBank/DDBJ databases">
        <title>Deep-cultivation of Planctomycetes and their phenomic and genomic characterization uncovers novel biology.</title>
        <authorList>
            <person name="Wiegand S."/>
            <person name="Jogler M."/>
            <person name="Boedeker C."/>
            <person name="Pinto D."/>
            <person name="Vollmers J."/>
            <person name="Rivas-Marin E."/>
            <person name="Kohn T."/>
            <person name="Peeters S.H."/>
            <person name="Heuer A."/>
            <person name="Rast P."/>
            <person name="Oberbeckmann S."/>
            <person name="Bunk B."/>
            <person name="Jeske O."/>
            <person name="Meyerdierks A."/>
            <person name="Storesund J.E."/>
            <person name="Kallscheuer N."/>
            <person name="Luecker S."/>
            <person name="Lage O.M."/>
            <person name="Pohl T."/>
            <person name="Merkel B.J."/>
            <person name="Hornburger P."/>
            <person name="Mueller R.-W."/>
            <person name="Bruemmer F."/>
            <person name="Labrenz M."/>
            <person name="Spormann A.M."/>
            <person name="Op den Camp H."/>
            <person name="Overmann J."/>
            <person name="Amann R."/>
            <person name="Jetten M.S.M."/>
            <person name="Mascher T."/>
            <person name="Medema M.H."/>
            <person name="Devos D.P."/>
            <person name="Kaster A.-K."/>
            <person name="Ovreas L."/>
            <person name="Rohde M."/>
            <person name="Galperin M.Y."/>
            <person name="Jogler C."/>
        </authorList>
    </citation>
    <scope>NUCLEOTIDE SEQUENCE [LARGE SCALE GENOMIC DNA]</scope>
    <source>
        <strain evidence="2 3">FC18</strain>
    </source>
</reference>
<proteinExistence type="predicted"/>